<dbReference type="SUPFAM" id="SSF81606">
    <property type="entry name" value="PP2C-like"/>
    <property type="match status" value="1"/>
</dbReference>
<organism evidence="2">
    <name type="scientific">Salmonella enterica I</name>
    <dbReference type="NCBI Taxonomy" id="59201"/>
    <lineage>
        <taxon>Bacteria</taxon>
        <taxon>Pseudomonadati</taxon>
        <taxon>Pseudomonadota</taxon>
        <taxon>Gammaproteobacteria</taxon>
        <taxon>Enterobacterales</taxon>
        <taxon>Enterobacteriaceae</taxon>
        <taxon>Salmonella</taxon>
    </lineage>
</organism>
<dbReference type="Pfam" id="PF13672">
    <property type="entry name" value="PP2C_2"/>
    <property type="match status" value="1"/>
</dbReference>
<sequence length="238" mass="26763">MNNIIEMSCFSSKQPEKNENEDFYLPPSYDSDFNIVFAVADGVGSSEHSILASHAAIRGIKQVLGESSFSVEEAFHSAKKEIDDLNISTATTLTIIHIKGNEVLIGHSGDCRVYFSKNNKLHQLTTDQTRYQELLDSGEHKLRNLRNHKERLSSILINALSNTTDLNFELIALPVDELKFNGVLQIYAMSDGAYKHWDARPRFSEKTMNSPSAFASSLRKRIEKSIIDDYTFIGVKVS</sequence>
<evidence type="ECO:0000313" key="2">
    <source>
        <dbReference type="EMBL" id="HAE1686296.1"/>
    </source>
</evidence>
<protein>
    <submittedName>
        <fullName evidence="2">Phosphatase 2C family protein</fullName>
    </submittedName>
</protein>
<name>A0A3U0D2A4_SALET</name>
<dbReference type="Gene3D" id="3.60.40.10">
    <property type="entry name" value="PPM-type phosphatase domain"/>
    <property type="match status" value="1"/>
</dbReference>
<dbReference type="PROSITE" id="PS51746">
    <property type="entry name" value="PPM_2"/>
    <property type="match status" value="1"/>
</dbReference>
<reference evidence="2" key="1">
    <citation type="journal article" date="2018" name="Genome Biol.">
        <title>SKESA: strategic k-mer extension for scrupulous assemblies.</title>
        <authorList>
            <person name="Souvorov A."/>
            <person name="Agarwala R."/>
            <person name="Lipman D.J."/>
        </authorList>
    </citation>
    <scope>NUCLEOTIDE SEQUENCE</scope>
    <source>
        <strain evidence="2">Salmonella enterica</strain>
    </source>
</reference>
<gene>
    <name evidence="2" type="ORF">G3A03_16595</name>
</gene>
<dbReference type="InterPro" id="IPR001932">
    <property type="entry name" value="PPM-type_phosphatase-like_dom"/>
</dbReference>
<reference evidence="2" key="2">
    <citation type="submission" date="2019-10" db="EMBL/GenBank/DDBJ databases">
        <authorList>
            <consortium name="NCBI Pathogen Detection Project"/>
        </authorList>
    </citation>
    <scope>NUCLEOTIDE SEQUENCE</scope>
    <source>
        <strain evidence="2">Salmonella enterica</strain>
    </source>
</reference>
<dbReference type="InterPro" id="IPR036457">
    <property type="entry name" value="PPM-type-like_dom_sf"/>
</dbReference>
<proteinExistence type="predicted"/>
<dbReference type="EMBL" id="DAARBC010000020">
    <property type="protein sequence ID" value="HAE1686296.1"/>
    <property type="molecule type" value="Genomic_DNA"/>
</dbReference>
<dbReference type="SMART" id="SM00332">
    <property type="entry name" value="PP2Cc"/>
    <property type="match status" value="1"/>
</dbReference>
<comment type="caution">
    <text evidence="2">The sequence shown here is derived from an EMBL/GenBank/DDBJ whole genome shotgun (WGS) entry which is preliminary data.</text>
</comment>
<dbReference type="AlphaFoldDB" id="A0A3U0D2A4"/>
<accession>A0A3U0D2A4</accession>
<feature type="domain" description="PPM-type phosphatase" evidence="1">
    <location>
        <begin position="7"/>
        <end position="238"/>
    </location>
</feature>
<evidence type="ECO:0000259" key="1">
    <source>
        <dbReference type="PROSITE" id="PS51746"/>
    </source>
</evidence>